<feature type="domain" description="O-antigen ligase-related" evidence="6">
    <location>
        <begin position="220"/>
        <end position="376"/>
    </location>
</feature>
<evidence type="ECO:0000256" key="4">
    <source>
        <dbReference type="ARBA" id="ARBA00023136"/>
    </source>
</evidence>
<feature type="transmembrane region" description="Helical" evidence="5">
    <location>
        <begin position="12"/>
        <end position="44"/>
    </location>
</feature>
<comment type="caution">
    <text evidence="7">The sequence shown here is derived from an EMBL/GenBank/DDBJ whole genome shotgun (WGS) entry which is preliminary data.</text>
</comment>
<evidence type="ECO:0000256" key="5">
    <source>
        <dbReference type="SAM" id="Phobius"/>
    </source>
</evidence>
<dbReference type="Proteomes" id="UP001319200">
    <property type="component" value="Unassembled WGS sequence"/>
</dbReference>
<feature type="transmembrane region" description="Helical" evidence="5">
    <location>
        <begin position="191"/>
        <end position="209"/>
    </location>
</feature>
<dbReference type="PANTHER" id="PTHR37422:SF17">
    <property type="entry name" value="O-ANTIGEN LIGASE"/>
    <property type="match status" value="1"/>
</dbReference>
<protein>
    <submittedName>
        <fullName evidence="7">O-antigen ligase family protein</fullName>
    </submittedName>
</protein>
<proteinExistence type="predicted"/>
<dbReference type="InterPro" id="IPR051533">
    <property type="entry name" value="WaaL-like"/>
</dbReference>
<name>A0AAP2DQ69_9BACT</name>
<feature type="transmembrane region" description="Helical" evidence="5">
    <location>
        <begin position="258"/>
        <end position="277"/>
    </location>
</feature>
<feature type="transmembrane region" description="Helical" evidence="5">
    <location>
        <begin position="360"/>
        <end position="380"/>
    </location>
</feature>
<gene>
    <name evidence="7" type="ORF">KK083_18885</name>
</gene>
<keyword evidence="2 5" id="KW-0812">Transmembrane</keyword>
<dbReference type="GO" id="GO:0016874">
    <property type="term" value="F:ligase activity"/>
    <property type="evidence" value="ECO:0007669"/>
    <property type="project" value="UniProtKB-KW"/>
</dbReference>
<dbReference type="GO" id="GO:0016020">
    <property type="term" value="C:membrane"/>
    <property type="evidence" value="ECO:0007669"/>
    <property type="project" value="UniProtKB-SubCell"/>
</dbReference>
<feature type="transmembrane region" description="Helical" evidence="5">
    <location>
        <begin position="59"/>
        <end position="80"/>
    </location>
</feature>
<keyword evidence="3 5" id="KW-1133">Transmembrane helix</keyword>
<dbReference type="AlphaFoldDB" id="A0AAP2DQ69"/>
<dbReference type="InterPro" id="IPR007016">
    <property type="entry name" value="O-antigen_ligase-rel_domated"/>
</dbReference>
<reference evidence="7 8" key="1">
    <citation type="submission" date="2021-05" db="EMBL/GenBank/DDBJ databases">
        <title>A Polyphasic approach of four new species of the genus Ohtaekwangia: Ohtaekwangia histidinii sp. nov., Ohtaekwangia cretensis sp. nov., Ohtaekwangia indiensis sp. nov., Ohtaekwangia reichenbachii sp. nov. from diverse environment.</title>
        <authorList>
            <person name="Octaviana S."/>
        </authorList>
    </citation>
    <scope>NUCLEOTIDE SEQUENCE [LARGE SCALE GENOMIC DNA]</scope>
    <source>
        <strain evidence="7 8">PWU4</strain>
    </source>
</reference>
<evidence type="ECO:0000313" key="8">
    <source>
        <dbReference type="Proteomes" id="UP001319200"/>
    </source>
</evidence>
<dbReference type="EMBL" id="JAHESF010000019">
    <property type="protein sequence ID" value="MBT1698967.1"/>
    <property type="molecule type" value="Genomic_DNA"/>
</dbReference>
<keyword evidence="4 5" id="KW-0472">Membrane</keyword>
<organism evidence="7 8">
    <name type="scientific">Chryseosolibacter histidini</name>
    <dbReference type="NCBI Taxonomy" id="2782349"/>
    <lineage>
        <taxon>Bacteria</taxon>
        <taxon>Pseudomonadati</taxon>
        <taxon>Bacteroidota</taxon>
        <taxon>Cytophagia</taxon>
        <taxon>Cytophagales</taxon>
        <taxon>Chryseotaleaceae</taxon>
        <taxon>Chryseosolibacter</taxon>
    </lineage>
</organism>
<feature type="transmembrane region" description="Helical" evidence="5">
    <location>
        <begin position="116"/>
        <end position="137"/>
    </location>
</feature>
<dbReference type="RefSeq" id="WP_254166170.1">
    <property type="nucleotide sequence ID" value="NZ_JAHESF010000019.1"/>
</dbReference>
<feature type="transmembrane region" description="Helical" evidence="5">
    <location>
        <begin position="392"/>
        <end position="411"/>
    </location>
</feature>
<feature type="transmembrane region" description="Helical" evidence="5">
    <location>
        <begin position="215"/>
        <end position="246"/>
    </location>
</feature>
<evidence type="ECO:0000256" key="1">
    <source>
        <dbReference type="ARBA" id="ARBA00004141"/>
    </source>
</evidence>
<keyword evidence="7" id="KW-0436">Ligase</keyword>
<evidence type="ECO:0000256" key="3">
    <source>
        <dbReference type="ARBA" id="ARBA00022989"/>
    </source>
</evidence>
<evidence type="ECO:0000259" key="6">
    <source>
        <dbReference type="Pfam" id="PF04932"/>
    </source>
</evidence>
<evidence type="ECO:0000313" key="7">
    <source>
        <dbReference type="EMBL" id="MBT1698967.1"/>
    </source>
</evidence>
<dbReference type="PANTHER" id="PTHR37422">
    <property type="entry name" value="TEICHURONIC ACID BIOSYNTHESIS PROTEIN TUAE"/>
    <property type="match status" value="1"/>
</dbReference>
<dbReference type="Pfam" id="PF04932">
    <property type="entry name" value="Wzy_C"/>
    <property type="match status" value="1"/>
</dbReference>
<sequence>MTDRHTIVSKNLLFAALSMAVVALPFSVTLCHTAFVFLIVLWIIEGRWAEKLAVIKKSFLLKVLLLFALWLVIGLLYTGNMKEGVFSFEKKLFFFLVPLVLATTAIKLDETDIRRLFYLFVMACLAGTLICLGYAVWQTNLHTPHVPDPTISYLNGSEFDTLHPTREYTWLFFSYTALAEGIAIHPAYFSMYLAFCIFFLLHEILSVQLTRVQKVLMSVAILLFSIMIILLSSRIIIISLITVYLLVAGYRLAVRRSFTTSLTIILLMLVALALLFVNPVSRYRNLQELGMSSLEIREKSLYKTSTEIRASLWWLALKAYGRTNPLLGSGTGDVIGLMKQTGDAYEITNVMGTHDPHSQYLYLLIGNGIPGLLIFCLYLIFPLICAWTVRDYLFLAFSFLFAALCLTESALEVQKGIAFFAVFQSLLVFQRRSFQSEVFKLKLFSAGS</sequence>
<comment type="subcellular location">
    <subcellularLocation>
        <location evidence="1">Membrane</location>
        <topology evidence="1">Multi-pass membrane protein</topology>
    </subcellularLocation>
</comment>
<evidence type="ECO:0000256" key="2">
    <source>
        <dbReference type="ARBA" id="ARBA00022692"/>
    </source>
</evidence>
<keyword evidence="8" id="KW-1185">Reference proteome</keyword>
<accession>A0AAP2DQ69</accession>